<sequence length="189" mass="20785">MSSKEKVQAAKPPLAAMSGRLIGVSLAPVAVVDIELEEPHLNVAIKPRQLEFPRYPLNSKPPTKRLTIINNGPTPVAFKLLTSDNISYGVSSKFGIVAGRTTGKSRRVDVRIFRKPPDPRSGDAGDKPIKNHLQVLVTELQDPQLTAELAFRQPDLKFDRYKIHLLYTAIPAPAPSHSTPRDDAVKNVK</sequence>
<dbReference type="Gene3D" id="2.60.40.10">
    <property type="entry name" value="Immunoglobulins"/>
    <property type="match status" value="1"/>
</dbReference>
<comment type="function">
    <text evidence="1">Central component in molecular interactions underlying sperm crawling. Forms an extensive filament system that extends from sperm villipoda, along the leading edge of the pseudopod.</text>
</comment>
<dbReference type="InterPro" id="IPR013783">
    <property type="entry name" value="Ig-like_fold"/>
</dbReference>
<evidence type="ECO:0000313" key="4">
    <source>
        <dbReference type="WBParaSite" id="PSAMB.scaffold1448size31390.g13169.t1"/>
    </source>
</evidence>
<keyword evidence="1" id="KW-0963">Cytoplasm</keyword>
<proteinExistence type="predicted"/>
<evidence type="ECO:0000259" key="2">
    <source>
        <dbReference type="PROSITE" id="PS50202"/>
    </source>
</evidence>
<accession>A0A914V1N5</accession>
<name>A0A914V1N5_9BILA</name>
<dbReference type="PROSITE" id="PS50202">
    <property type="entry name" value="MSP"/>
    <property type="match status" value="1"/>
</dbReference>
<keyword evidence="3" id="KW-1185">Reference proteome</keyword>
<protein>
    <recommendedName>
        <fullName evidence="1">Major sperm protein</fullName>
    </recommendedName>
</protein>
<dbReference type="AlphaFoldDB" id="A0A914V1N5"/>
<dbReference type="SUPFAM" id="SSF49354">
    <property type="entry name" value="PapD-like"/>
    <property type="match status" value="1"/>
</dbReference>
<dbReference type="InterPro" id="IPR000535">
    <property type="entry name" value="MSP_dom"/>
</dbReference>
<dbReference type="Pfam" id="PF00635">
    <property type="entry name" value="Motile_Sperm"/>
    <property type="match status" value="1"/>
</dbReference>
<feature type="domain" description="MSP" evidence="2">
    <location>
        <begin position="42"/>
        <end position="168"/>
    </location>
</feature>
<organism evidence="3 4">
    <name type="scientific">Plectus sambesii</name>
    <dbReference type="NCBI Taxonomy" id="2011161"/>
    <lineage>
        <taxon>Eukaryota</taxon>
        <taxon>Metazoa</taxon>
        <taxon>Ecdysozoa</taxon>
        <taxon>Nematoda</taxon>
        <taxon>Chromadorea</taxon>
        <taxon>Plectida</taxon>
        <taxon>Plectina</taxon>
        <taxon>Plectoidea</taxon>
        <taxon>Plectidae</taxon>
        <taxon>Plectus</taxon>
    </lineage>
</organism>
<keyword evidence="1" id="KW-0206">Cytoskeleton</keyword>
<dbReference type="InterPro" id="IPR008962">
    <property type="entry name" value="PapD-like_sf"/>
</dbReference>
<dbReference type="WBParaSite" id="PSAMB.scaffold1448size31390.g13169.t1">
    <property type="protein sequence ID" value="PSAMB.scaffold1448size31390.g13169.t1"/>
    <property type="gene ID" value="PSAMB.scaffold1448size31390.g13169"/>
</dbReference>
<dbReference type="Proteomes" id="UP000887566">
    <property type="component" value="Unplaced"/>
</dbReference>
<evidence type="ECO:0000256" key="1">
    <source>
        <dbReference type="RuleBase" id="RU003425"/>
    </source>
</evidence>
<reference evidence="4" key="1">
    <citation type="submission" date="2022-11" db="UniProtKB">
        <authorList>
            <consortium name="WormBaseParasite"/>
        </authorList>
    </citation>
    <scope>IDENTIFICATION</scope>
</reference>
<evidence type="ECO:0000313" key="3">
    <source>
        <dbReference type="Proteomes" id="UP000887566"/>
    </source>
</evidence>